<protein>
    <recommendedName>
        <fullName evidence="4">Secreted protein</fullName>
    </recommendedName>
</protein>
<feature type="chain" id="PRO_5047256064" description="Secreted protein" evidence="1">
    <location>
        <begin position="22"/>
        <end position="152"/>
    </location>
</feature>
<organism evidence="2 3">
    <name type="scientific">Bdellovibrio svalbardensis</name>
    <dbReference type="NCBI Taxonomy" id="2972972"/>
    <lineage>
        <taxon>Bacteria</taxon>
        <taxon>Pseudomonadati</taxon>
        <taxon>Bdellovibrionota</taxon>
        <taxon>Bdellovibrionia</taxon>
        <taxon>Bdellovibrionales</taxon>
        <taxon>Pseudobdellovibrionaceae</taxon>
        <taxon>Bdellovibrio</taxon>
    </lineage>
</organism>
<name>A0ABT6DHL8_9BACT</name>
<accession>A0ABT6DHL8</accession>
<comment type="caution">
    <text evidence="2">The sequence shown here is derived from an EMBL/GenBank/DDBJ whole genome shotgun (WGS) entry which is preliminary data.</text>
</comment>
<reference evidence="2" key="1">
    <citation type="submission" date="2022-08" db="EMBL/GenBank/DDBJ databases">
        <title>Novel Bdellovibrio Species Isolated from Svalbard: Designation Bdellovibrio svalbardensis.</title>
        <authorList>
            <person name="Mitchell R.J."/>
            <person name="Choi S.Y."/>
        </authorList>
    </citation>
    <scope>NUCLEOTIDE SEQUENCE</scope>
    <source>
        <strain evidence="2">PAP01</strain>
    </source>
</reference>
<proteinExistence type="predicted"/>
<dbReference type="EMBL" id="JANRMI010000002">
    <property type="protein sequence ID" value="MDG0816291.1"/>
    <property type="molecule type" value="Genomic_DNA"/>
</dbReference>
<keyword evidence="1" id="KW-0732">Signal</keyword>
<sequence>MKLKAILSVILVSGLYSSAQAACGDESSRSFMGDEAITLTYILKNSTIAVKSTSGNTTTWSLAKLVCRQTNRGVMPDLMPVYNCSTPSGIGPITAKSLFDAMSELGVMPDGSAGHVNEQAKTIKCKVNKDGSGGTAINPRCTLIAAWGDECG</sequence>
<evidence type="ECO:0000256" key="1">
    <source>
        <dbReference type="SAM" id="SignalP"/>
    </source>
</evidence>
<evidence type="ECO:0000313" key="3">
    <source>
        <dbReference type="Proteomes" id="UP001152321"/>
    </source>
</evidence>
<dbReference type="RefSeq" id="WP_277577769.1">
    <property type="nucleotide sequence ID" value="NZ_JANRMI010000002.1"/>
</dbReference>
<evidence type="ECO:0000313" key="2">
    <source>
        <dbReference type="EMBL" id="MDG0816291.1"/>
    </source>
</evidence>
<dbReference type="Proteomes" id="UP001152321">
    <property type="component" value="Unassembled WGS sequence"/>
</dbReference>
<evidence type="ECO:0008006" key="4">
    <source>
        <dbReference type="Google" id="ProtNLM"/>
    </source>
</evidence>
<feature type="signal peptide" evidence="1">
    <location>
        <begin position="1"/>
        <end position="21"/>
    </location>
</feature>
<keyword evidence="3" id="KW-1185">Reference proteome</keyword>
<gene>
    <name evidence="2" type="ORF">NWE73_07940</name>
</gene>